<evidence type="ECO:0000256" key="1">
    <source>
        <dbReference type="ARBA" id="ARBA00004477"/>
    </source>
</evidence>
<accession>A0A835UEI3</accession>
<dbReference type="InterPro" id="IPR021940">
    <property type="entry name" value="CER1-like_C"/>
</dbReference>
<keyword evidence="7 10" id="KW-0472">Membrane</keyword>
<evidence type="ECO:0000313" key="14">
    <source>
        <dbReference type="Proteomes" id="UP000639772"/>
    </source>
</evidence>
<gene>
    <name evidence="13" type="ORF">HPP92_021775</name>
</gene>
<evidence type="ECO:0000256" key="5">
    <source>
        <dbReference type="ARBA" id="ARBA00022824"/>
    </source>
</evidence>
<evidence type="ECO:0000256" key="8">
    <source>
        <dbReference type="ARBA" id="ARBA00023239"/>
    </source>
</evidence>
<feature type="transmembrane region" description="Helical" evidence="10">
    <location>
        <begin position="329"/>
        <end position="354"/>
    </location>
</feature>
<protein>
    <recommendedName>
        <fullName evidence="3">aldehyde oxygenase (deformylating)</fullName>
        <ecNumber evidence="3">4.1.99.5</ecNumber>
    </recommendedName>
</protein>
<feature type="domain" description="Very-long-chain aldehyde decarbonylase CER1-like C-terminal" evidence="12">
    <location>
        <begin position="443"/>
        <end position="570"/>
    </location>
</feature>
<comment type="caution">
    <text evidence="13">The sequence shown here is derived from an EMBL/GenBank/DDBJ whole genome shotgun (WGS) entry which is preliminary data.</text>
</comment>
<comment type="catalytic activity">
    <reaction evidence="9">
        <text>a long-chain fatty aldehyde + 2 NADPH + O2 + H(+) = a long-chain alkane + formate + 2 NADP(+) + H2O</text>
        <dbReference type="Rhea" id="RHEA:21440"/>
        <dbReference type="ChEBI" id="CHEBI:15377"/>
        <dbReference type="ChEBI" id="CHEBI:15378"/>
        <dbReference type="ChEBI" id="CHEBI:15379"/>
        <dbReference type="ChEBI" id="CHEBI:15740"/>
        <dbReference type="ChEBI" id="CHEBI:17176"/>
        <dbReference type="ChEBI" id="CHEBI:57783"/>
        <dbReference type="ChEBI" id="CHEBI:58349"/>
        <dbReference type="ChEBI" id="CHEBI:83563"/>
        <dbReference type="EC" id="4.1.99.5"/>
    </reaction>
</comment>
<proteinExistence type="inferred from homology"/>
<organism evidence="13 14">
    <name type="scientific">Vanilla planifolia</name>
    <name type="common">Vanilla</name>
    <dbReference type="NCBI Taxonomy" id="51239"/>
    <lineage>
        <taxon>Eukaryota</taxon>
        <taxon>Viridiplantae</taxon>
        <taxon>Streptophyta</taxon>
        <taxon>Embryophyta</taxon>
        <taxon>Tracheophyta</taxon>
        <taxon>Spermatophyta</taxon>
        <taxon>Magnoliopsida</taxon>
        <taxon>Liliopsida</taxon>
        <taxon>Asparagales</taxon>
        <taxon>Orchidaceae</taxon>
        <taxon>Vanilloideae</taxon>
        <taxon>Vanilleae</taxon>
        <taxon>Vanilla</taxon>
    </lineage>
</organism>
<sequence length="663" mass="76076">MASHPGPLTHWPWQKLGNLKYGLLLPWVAHSARNVAKGWNAEGEQMVDLTNLSIIPTLLLRLFHAQVWITVSRIATASGRHTITRKPLDFEQVDRESNWDDQILLTTLIFYTMNAIFPWASHLPWWNTKGVVLLALIHMGPVEFIYYWFHRALHHHLLYSRYHSHHHASVVTQPITSVIHPFAEELAYFVLFSIPLITIAVTGTGSVAAAVGYLMFIDFMNYMGHCNFEVVPNWLFEVFPLLKYLMYTPSFHSLHHTQFRTNYCLFMPLYDFIYGTVDKSSKKLYQSCIVGIEEAPDVVHLTHMTNLESIYHLRMGSASLSSKPYSPKWYMWLLWPLTLASLLVTLLCGSIFIVEKNRMKKLVVETWAIPRFSFQYKRPSQRVVINGFIEKAVLDAEKAGAKMITFGLLNQNNPQLKIKIVDGTSLAAAVVLNSIPKGTKQALLMGSFSKMSCVLAHALCRKGVQLMVHTEEYKLLKAALPEELQQHLELSHSYHCKVVLVGDGLRDEVQRMALKDSKFIPFSQFPPKAIRRDCTYYYTPALMAPKAYENQHSCENWLPRRAMSAWRAAGDSKFIPFSQFPPKAIRRDCTYYYTPALMAPKAYENQHSCENWLPRRAMSAWRAAGVIHALEGWEADDHEDVTMELEKIWLAAIKHGFQPMLHP</sequence>
<evidence type="ECO:0000256" key="4">
    <source>
        <dbReference type="ARBA" id="ARBA00022692"/>
    </source>
</evidence>
<dbReference type="AlphaFoldDB" id="A0A835UEI3"/>
<dbReference type="GO" id="GO:0071771">
    <property type="term" value="F:aldehyde oxygenase (deformylating) activity"/>
    <property type="evidence" value="ECO:0007669"/>
    <property type="project" value="UniProtKB-EC"/>
</dbReference>
<comment type="similarity">
    <text evidence="2">Belongs to the sterol desaturase family.</text>
</comment>
<dbReference type="InterPro" id="IPR050307">
    <property type="entry name" value="Sterol_Desaturase_Related"/>
</dbReference>
<dbReference type="PANTHER" id="PTHR11863">
    <property type="entry name" value="STEROL DESATURASE"/>
    <property type="match status" value="1"/>
</dbReference>
<feature type="domain" description="Very-long-chain aldehyde decarbonylase CER1-like C-terminal" evidence="12">
    <location>
        <begin position="573"/>
        <end position="659"/>
    </location>
</feature>
<evidence type="ECO:0000259" key="12">
    <source>
        <dbReference type="Pfam" id="PF12076"/>
    </source>
</evidence>
<comment type="subcellular location">
    <subcellularLocation>
        <location evidence="1">Endoplasmic reticulum membrane</location>
        <topology evidence="1">Multi-pass membrane protein</topology>
    </subcellularLocation>
</comment>
<evidence type="ECO:0000313" key="13">
    <source>
        <dbReference type="EMBL" id="KAG0458647.1"/>
    </source>
</evidence>
<dbReference type="Pfam" id="PF12076">
    <property type="entry name" value="CER1-like_C"/>
    <property type="match status" value="2"/>
</dbReference>
<dbReference type="EMBL" id="JADCNM010000012">
    <property type="protein sequence ID" value="KAG0458647.1"/>
    <property type="molecule type" value="Genomic_DNA"/>
</dbReference>
<evidence type="ECO:0000256" key="2">
    <source>
        <dbReference type="ARBA" id="ARBA00009324"/>
    </source>
</evidence>
<dbReference type="GO" id="GO:0016491">
    <property type="term" value="F:oxidoreductase activity"/>
    <property type="evidence" value="ECO:0007669"/>
    <property type="project" value="InterPro"/>
</dbReference>
<evidence type="ECO:0000256" key="3">
    <source>
        <dbReference type="ARBA" id="ARBA00013146"/>
    </source>
</evidence>
<name>A0A835UEI3_VANPL</name>
<evidence type="ECO:0000256" key="9">
    <source>
        <dbReference type="ARBA" id="ARBA00047909"/>
    </source>
</evidence>
<keyword evidence="4 10" id="KW-0812">Transmembrane</keyword>
<reference evidence="13 14" key="1">
    <citation type="journal article" date="2020" name="Nat. Food">
        <title>A phased Vanilla planifolia genome enables genetic improvement of flavour and production.</title>
        <authorList>
            <person name="Hasing T."/>
            <person name="Tang H."/>
            <person name="Brym M."/>
            <person name="Khazi F."/>
            <person name="Huang T."/>
            <person name="Chambers A.H."/>
        </authorList>
    </citation>
    <scope>NUCLEOTIDE SEQUENCE [LARGE SCALE GENOMIC DNA]</scope>
    <source>
        <tissue evidence="13">Leaf</tissue>
    </source>
</reference>
<keyword evidence="5" id="KW-0256">Endoplasmic reticulum</keyword>
<keyword evidence="6 10" id="KW-1133">Transmembrane helix</keyword>
<evidence type="ECO:0000256" key="7">
    <source>
        <dbReference type="ARBA" id="ARBA00023136"/>
    </source>
</evidence>
<keyword evidence="8" id="KW-0456">Lyase</keyword>
<feature type="transmembrane region" description="Helical" evidence="10">
    <location>
        <begin position="186"/>
        <end position="215"/>
    </location>
</feature>
<evidence type="ECO:0000256" key="10">
    <source>
        <dbReference type="SAM" id="Phobius"/>
    </source>
</evidence>
<feature type="domain" description="Fatty acid hydroxylase" evidence="11">
    <location>
        <begin position="139"/>
        <end position="276"/>
    </location>
</feature>
<feature type="transmembrane region" description="Helical" evidence="10">
    <location>
        <begin position="103"/>
        <end position="120"/>
    </location>
</feature>
<dbReference type="GO" id="GO:0005789">
    <property type="term" value="C:endoplasmic reticulum membrane"/>
    <property type="evidence" value="ECO:0007669"/>
    <property type="project" value="UniProtKB-SubCell"/>
</dbReference>
<dbReference type="EC" id="4.1.99.5" evidence="3"/>
<dbReference type="Proteomes" id="UP000639772">
    <property type="component" value="Chromosome 12"/>
</dbReference>
<evidence type="ECO:0000256" key="6">
    <source>
        <dbReference type="ARBA" id="ARBA00022989"/>
    </source>
</evidence>
<dbReference type="GO" id="GO:0005506">
    <property type="term" value="F:iron ion binding"/>
    <property type="evidence" value="ECO:0007669"/>
    <property type="project" value="InterPro"/>
</dbReference>
<feature type="transmembrane region" description="Helical" evidence="10">
    <location>
        <begin position="132"/>
        <end position="149"/>
    </location>
</feature>
<dbReference type="GO" id="GO:0008610">
    <property type="term" value="P:lipid biosynthetic process"/>
    <property type="evidence" value="ECO:0007669"/>
    <property type="project" value="InterPro"/>
</dbReference>
<evidence type="ECO:0000259" key="11">
    <source>
        <dbReference type="Pfam" id="PF04116"/>
    </source>
</evidence>
<dbReference type="OrthoDB" id="408954at2759"/>
<dbReference type="Pfam" id="PF04116">
    <property type="entry name" value="FA_hydroxylase"/>
    <property type="match status" value="1"/>
</dbReference>
<dbReference type="InterPro" id="IPR006694">
    <property type="entry name" value="Fatty_acid_hydroxylase"/>
</dbReference>